<evidence type="ECO:0000313" key="2">
    <source>
        <dbReference type="EMBL" id="CAG8833403.1"/>
    </source>
</evidence>
<feature type="region of interest" description="Disordered" evidence="1">
    <location>
        <begin position="227"/>
        <end position="264"/>
    </location>
</feature>
<organism evidence="2 3">
    <name type="scientific">Gigaspora margarita</name>
    <dbReference type="NCBI Taxonomy" id="4874"/>
    <lineage>
        <taxon>Eukaryota</taxon>
        <taxon>Fungi</taxon>
        <taxon>Fungi incertae sedis</taxon>
        <taxon>Mucoromycota</taxon>
        <taxon>Glomeromycotina</taxon>
        <taxon>Glomeromycetes</taxon>
        <taxon>Diversisporales</taxon>
        <taxon>Gigasporaceae</taxon>
        <taxon>Gigaspora</taxon>
    </lineage>
</organism>
<feature type="region of interest" description="Disordered" evidence="1">
    <location>
        <begin position="151"/>
        <end position="191"/>
    </location>
</feature>
<dbReference type="Proteomes" id="UP000789901">
    <property type="component" value="Unassembled WGS sequence"/>
</dbReference>
<feature type="compositionally biased region" description="Polar residues" evidence="1">
    <location>
        <begin position="227"/>
        <end position="262"/>
    </location>
</feature>
<feature type="region of interest" description="Disordered" evidence="1">
    <location>
        <begin position="303"/>
        <end position="345"/>
    </location>
</feature>
<gene>
    <name evidence="2" type="ORF">GMARGA_LOCUS31539</name>
</gene>
<feature type="compositionally biased region" description="Low complexity" evidence="1">
    <location>
        <begin position="304"/>
        <end position="313"/>
    </location>
</feature>
<feature type="non-terminal residue" evidence="2">
    <location>
        <position position="345"/>
    </location>
</feature>
<sequence>MSTLANEKYFGYNALISYLKSKKDKSYYGFLSRCREIIAVSTLSVPMPQWQNLNDTWISRFYEAAEEVEPDSISGLREMIRLEHEALNFERYWMGIISEYEKRHEIDHYEATRERLLYELSIIDDKIKTAKEELAEIFNTNNVQSQIDLTSSQNSENEIHTNSGTITDLDFETSNSHQDRERMPTPTRDDINELGIKNLSISKAKKSITTSTQKDNAHNVLELGIETSSTSQADESINTSTQDNDSHNASNTTRINLGVSSTRKGKEKMVSHARENTSDNAIVDLGIGTSNTSQGEPSVQTLIQDDNNQSSNNASIDPMVQLGVGTSSTSQHNNNYASNQLDKTG</sequence>
<accession>A0ABN7WIS9</accession>
<feature type="compositionally biased region" description="Polar residues" evidence="1">
    <location>
        <begin position="324"/>
        <end position="345"/>
    </location>
</feature>
<protein>
    <submittedName>
        <fullName evidence="2">28239_t:CDS:1</fullName>
    </submittedName>
</protein>
<dbReference type="EMBL" id="CAJVQB010047297">
    <property type="protein sequence ID" value="CAG8833403.1"/>
    <property type="molecule type" value="Genomic_DNA"/>
</dbReference>
<feature type="compositionally biased region" description="Basic and acidic residues" evidence="1">
    <location>
        <begin position="177"/>
        <end position="191"/>
    </location>
</feature>
<comment type="caution">
    <text evidence="2">The sequence shown here is derived from an EMBL/GenBank/DDBJ whole genome shotgun (WGS) entry which is preliminary data.</text>
</comment>
<reference evidence="2 3" key="1">
    <citation type="submission" date="2021-06" db="EMBL/GenBank/DDBJ databases">
        <authorList>
            <person name="Kallberg Y."/>
            <person name="Tangrot J."/>
            <person name="Rosling A."/>
        </authorList>
    </citation>
    <scope>NUCLEOTIDE SEQUENCE [LARGE SCALE GENOMIC DNA]</scope>
    <source>
        <strain evidence="2 3">120-4 pot B 10/14</strain>
    </source>
</reference>
<evidence type="ECO:0000256" key="1">
    <source>
        <dbReference type="SAM" id="MobiDB-lite"/>
    </source>
</evidence>
<evidence type="ECO:0000313" key="3">
    <source>
        <dbReference type="Proteomes" id="UP000789901"/>
    </source>
</evidence>
<feature type="compositionally biased region" description="Polar residues" evidence="1">
    <location>
        <begin position="151"/>
        <end position="176"/>
    </location>
</feature>
<name>A0ABN7WIS9_GIGMA</name>
<keyword evidence="3" id="KW-1185">Reference proteome</keyword>
<proteinExistence type="predicted"/>